<keyword evidence="1" id="KW-0732">Signal</keyword>
<keyword evidence="3" id="KW-1185">Reference proteome</keyword>
<sequence precursor="true">MRRRLKTALFVLLPSLFISACSSRPDDQPDLGRVKGLVTLDSAPLAGVLVQYTPEEGRGSQSLTDKDGRYELMYVYPTMGAKVGQHTVIISTPPVDDSDPEAPKVKEVVPEKYRKNSILKADVKAGENDISFDLQTR</sequence>
<evidence type="ECO:0000313" key="3">
    <source>
        <dbReference type="Proteomes" id="UP000316855"/>
    </source>
</evidence>
<organism evidence="2 3">
    <name type="scientific">Gimesia algae</name>
    <dbReference type="NCBI Taxonomy" id="2527971"/>
    <lineage>
        <taxon>Bacteria</taxon>
        <taxon>Pseudomonadati</taxon>
        <taxon>Planctomycetota</taxon>
        <taxon>Planctomycetia</taxon>
        <taxon>Planctomycetales</taxon>
        <taxon>Planctomycetaceae</taxon>
        <taxon>Gimesia</taxon>
    </lineage>
</organism>
<dbReference type="AlphaFoldDB" id="A0A517VMK2"/>
<evidence type="ECO:0008006" key="4">
    <source>
        <dbReference type="Google" id="ProtNLM"/>
    </source>
</evidence>
<dbReference type="PROSITE" id="PS51257">
    <property type="entry name" value="PROKAR_LIPOPROTEIN"/>
    <property type="match status" value="1"/>
</dbReference>
<feature type="chain" id="PRO_5022015600" description="Carboxypeptidase regulatory-like domain-containing protein" evidence="1">
    <location>
        <begin position="21"/>
        <end position="137"/>
    </location>
</feature>
<dbReference type="KEGG" id="gax:Pan161_59430"/>
<dbReference type="Proteomes" id="UP000316855">
    <property type="component" value="Chromosome"/>
</dbReference>
<feature type="signal peptide" evidence="1">
    <location>
        <begin position="1"/>
        <end position="20"/>
    </location>
</feature>
<dbReference type="RefSeq" id="WP_145232165.1">
    <property type="nucleotide sequence ID" value="NZ_CP036343.1"/>
</dbReference>
<protein>
    <recommendedName>
        <fullName evidence="4">Carboxypeptidase regulatory-like domain-containing protein</fullName>
    </recommendedName>
</protein>
<gene>
    <name evidence="2" type="ORF">Pan161_59430</name>
</gene>
<evidence type="ECO:0000256" key="1">
    <source>
        <dbReference type="SAM" id="SignalP"/>
    </source>
</evidence>
<accession>A0A517VMK2</accession>
<dbReference type="OrthoDB" id="286727at2"/>
<dbReference type="EMBL" id="CP036343">
    <property type="protein sequence ID" value="QDT94248.1"/>
    <property type="molecule type" value="Genomic_DNA"/>
</dbReference>
<reference evidence="2 3" key="1">
    <citation type="submission" date="2019-02" db="EMBL/GenBank/DDBJ databases">
        <title>Deep-cultivation of Planctomycetes and their phenomic and genomic characterization uncovers novel biology.</title>
        <authorList>
            <person name="Wiegand S."/>
            <person name="Jogler M."/>
            <person name="Boedeker C."/>
            <person name="Pinto D."/>
            <person name="Vollmers J."/>
            <person name="Rivas-Marin E."/>
            <person name="Kohn T."/>
            <person name="Peeters S.H."/>
            <person name="Heuer A."/>
            <person name="Rast P."/>
            <person name="Oberbeckmann S."/>
            <person name="Bunk B."/>
            <person name="Jeske O."/>
            <person name="Meyerdierks A."/>
            <person name="Storesund J.E."/>
            <person name="Kallscheuer N."/>
            <person name="Luecker S."/>
            <person name="Lage O.M."/>
            <person name="Pohl T."/>
            <person name="Merkel B.J."/>
            <person name="Hornburger P."/>
            <person name="Mueller R.-W."/>
            <person name="Bruemmer F."/>
            <person name="Labrenz M."/>
            <person name="Spormann A.M."/>
            <person name="Op den Camp H."/>
            <person name="Overmann J."/>
            <person name="Amann R."/>
            <person name="Jetten M.S.M."/>
            <person name="Mascher T."/>
            <person name="Medema M.H."/>
            <person name="Devos D.P."/>
            <person name="Kaster A.-K."/>
            <person name="Ovreas L."/>
            <person name="Rohde M."/>
            <person name="Galperin M.Y."/>
            <person name="Jogler C."/>
        </authorList>
    </citation>
    <scope>NUCLEOTIDE SEQUENCE [LARGE SCALE GENOMIC DNA]</scope>
    <source>
        <strain evidence="2 3">Pan161</strain>
    </source>
</reference>
<evidence type="ECO:0000313" key="2">
    <source>
        <dbReference type="EMBL" id="QDT94248.1"/>
    </source>
</evidence>
<proteinExistence type="predicted"/>
<name>A0A517VMK2_9PLAN</name>